<dbReference type="RefSeq" id="WP_130982365.1">
    <property type="nucleotide sequence ID" value="NZ_SISG01000001.1"/>
</dbReference>
<evidence type="ECO:0000256" key="2">
    <source>
        <dbReference type="ARBA" id="ARBA00023125"/>
    </source>
</evidence>
<protein>
    <submittedName>
        <fullName evidence="5">LacI family transcriptional regulator</fullName>
    </submittedName>
</protein>
<dbReference type="SUPFAM" id="SSF47413">
    <property type="entry name" value="lambda repressor-like DNA-binding domains"/>
    <property type="match status" value="1"/>
</dbReference>
<feature type="domain" description="HTH lacI-type" evidence="4">
    <location>
        <begin position="4"/>
        <end position="58"/>
    </location>
</feature>
<comment type="caution">
    <text evidence="5">The sequence shown here is derived from an EMBL/GenBank/DDBJ whole genome shotgun (WGS) entry which is preliminary data.</text>
</comment>
<keyword evidence="2" id="KW-0238">DNA-binding</keyword>
<proteinExistence type="predicted"/>
<gene>
    <name evidence="5" type="ORF">EYE40_13115</name>
</gene>
<keyword evidence="1" id="KW-0805">Transcription regulation</keyword>
<dbReference type="InterPro" id="IPR046335">
    <property type="entry name" value="LacI/GalR-like_sensor"/>
</dbReference>
<evidence type="ECO:0000256" key="1">
    <source>
        <dbReference type="ARBA" id="ARBA00023015"/>
    </source>
</evidence>
<dbReference type="CDD" id="cd01392">
    <property type="entry name" value="HTH_LacI"/>
    <property type="match status" value="1"/>
</dbReference>
<evidence type="ECO:0000313" key="5">
    <source>
        <dbReference type="EMBL" id="TBN58258.1"/>
    </source>
</evidence>
<dbReference type="SUPFAM" id="SSF53822">
    <property type="entry name" value="Periplasmic binding protein-like I"/>
    <property type="match status" value="1"/>
</dbReference>
<organism evidence="5 6">
    <name type="scientific">Glaciihabitans arcticus</name>
    <dbReference type="NCBI Taxonomy" id="2668039"/>
    <lineage>
        <taxon>Bacteria</taxon>
        <taxon>Bacillati</taxon>
        <taxon>Actinomycetota</taxon>
        <taxon>Actinomycetes</taxon>
        <taxon>Micrococcales</taxon>
        <taxon>Microbacteriaceae</taxon>
        <taxon>Glaciihabitans</taxon>
    </lineage>
</organism>
<dbReference type="PROSITE" id="PS50932">
    <property type="entry name" value="HTH_LACI_2"/>
    <property type="match status" value="1"/>
</dbReference>
<dbReference type="GO" id="GO:0003700">
    <property type="term" value="F:DNA-binding transcription factor activity"/>
    <property type="evidence" value="ECO:0007669"/>
    <property type="project" value="TreeGrafter"/>
</dbReference>
<dbReference type="Pfam" id="PF13377">
    <property type="entry name" value="Peripla_BP_3"/>
    <property type="match status" value="1"/>
</dbReference>
<keyword evidence="3" id="KW-0804">Transcription</keyword>
<dbReference type="InterPro" id="IPR028082">
    <property type="entry name" value="Peripla_BP_I"/>
</dbReference>
<dbReference type="SMART" id="SM00354">
    <property type="entry name" value="HTH_LACI"/>
    <property type="match status" value="1"/>
</dbReference>
<dbReference type="GO" id="GO:0000976">
    <property type="term" value="F:transcription cis-regulatory region binding"/>
    <property type="evidence" value="ECO:0007669"/>
    <property type="project" value="TreeGrafter"/>
</dbReference>
<keyword evidence="6" id="KW-1185">Reference proteome</keyword>
<dbReference type="PANTHER" id="PTHR30146:SF109">
    <property type="entry name" value="HTH-TYPE TRANSCRIPTIONAL REGULATOR GALS"/>
    <property type="match status" value="1"/>
</dbReference>
<dbReference type="Gene3D" id="3.40.50.2300">
    <property type="match status" value="2"/>
</dbReference>
<dbReference type="PROSITE" id="PS00356">
    <property type="entry name" value="HTH_LACI_1"/>
    <property type="match status" value="1"/>
</dbReference>
<dbReference type="InterPro" id="IPR010982">
    <property type="entry name" value="Lambda_DNA-bd_dom_sf"/>
</dbReference>
<evidence type="ECO:0000259" key="4">
    <source>
        <dbReference type="PROSITE" id="PS50932"/>
    </source>
</evidence>
<evidence type="ECO:0000313" key="6">
    <source>
        <dbReference type="Proteomes" id="UP000294194"/>
    </source>
</evidence>
<dbReference type="Pfam" id="PF00356">
    <property type="entry name" value="LacI"/>
    <property type="match status" value="1"/>
</dbReference>
<dbReference type="PANTHER" id="PTHR30146">
    <property type="entry name" value="LACI-RELATED TRANSCRIPTIONAL REPRESSOR"/>
    <property type="match status" value="1"/>
</dbReference>
<dbReference type="Proteomes" id="UP000294194">
    <property type="component" value="Unassembled WGS sequence"/>
</dbReference>
<sequence length="340" mass="35838">MASISVRDVAARARVSVGTVSNVLNRPERVSSETVERVQNAIAELGFVRNDAARQLRAGSSRAMGLVVLDISNPFFSDLARGAQQAADDNGSVILLGNSDQDARREGFYLDLFEEQRVRGVLISPVGDVGERLSRLKARGIAAVLVDHRIPGSGFSSVSVDDVAGGQLAVEHLLSMGRRRIAFVGGPSTLHQFIDRLEGARLAVAAVPDATLEVLETESLTILEGRAAGDGIVGRAPADRPDAIFAANDLVALGLVQSFVMGNGLAIPEEIAIVGYDDIDFAGSAVVPITSVRQPSELIGRTAVELVIGEIDGTIEKGRDVVFQPELVIRATTTGPVTAL</sequence>
<dbReference type="AlphaFoldDB" id="A0A4Q9GXD1"/>
<dbReference type="EMBL" id="SISG01000001">
    <property type="protein sequence ID" value="TBN58258.1"/>
    <property type="molecule type" value="Genomic_DNA"/>
</dbReference>
<dbReference type="InterPro" id="IPR000843">
    <property type="entry name" value="HTH_LacI"/>
</dbReference>
<dbReference type="Gene3D" id="1.10.260.40">
    <property type="entry name" value="lambda repressor-like DNA-binding domains"/>
    <property type="match status" value="1"/>
</dbReference>
<reference evidence="6" key="1">
    <citation type="submission" date="2019-02" db="EMBL/GenBank/DDBJ databases">
        <title>Glaciihabitans arcticus sp. nov., a psychrotolerant bacterium isolated from polar soil.</title>
        <authorList>
            <person name="Dahal R.H."/>
        </authorList>
    </citation>
    <scope>NUCLEOTIDE SEQUENCE [LARGE SCALE GENOMIC DNA]</scope>
    <source>
        <strain evidence="6">RP-3-7</strain>
    </source>
</reference>
<accession>A0A4Q9GXD1</accession>
<dbReference type="CDD" id="cd06293">
    <property type="entry name" value="PBP1_LacI-like"/>
    <property type="match status" value="1"/>
</dbReference>
<evidence type="ECO:0000256" key="3">
    <source>
        <dbReference type="ARBA" id="ARBA00023163"/>
    </source>
</evidence>
<name>A0A4Q9GXD1_9MICO</name>